<feature type="region of interest" description="Disordered" evidence="1">
    <location>
        <begin position="49"/>
        <end position="76"/>
    </location>
</feature>
<proteinExistence type="predicted"/>
<sequence length="76" mass="8549">MKYRALKPLIYSGVSYEAGAEVDILEKSVVKSCLERGLIEEIKDTAEKVVSKTSVDDEDNQDIEKDDKGDKKNKNK</sequence>
<dbReference type="Proteomes" id="UP000321378">
    <property type="component" value="Chromosome"/>
</dbReference>
<evidence type="ECO:0000256" key="1">
    <source>
        <dbReference type="SAM" id="MobiDB-lite"/>
    </source>
</evidence>
<name>A0A510KLC6_9FUSO</name>
<dbReference type="RefSeq" id="WP_146996883.1">
    <property type="nucleotide sequence ID" value="NZ_AP019840.1"/>
</dbReference>
<organism evidence="2 3">
    <name type="scientific">Leptotrichia trevisanii</name>
    <dbReference type="NCBI Taxonomy" id="109328"/>
    <lineage>
        <taxon>Bacteria</taxon>
        <taxon>Fusobacteriati</taxon>
        <taxon>Fusobacteriota</taxon>
        <taxon>Fusobacteriia</taxon>
        <taxon>Fusobacteriales</taxon>
        <taxon>Leptotrichiaceae</taxon>
        <taxon>Leptotrichia</taxon>
    </lineage>
</organism>
<gene>
    <name evidence="2" type="ORF">JMUB3935_1499</name>
</gene>
<dbReference type="EMBL" id="AP019840">
    <property type="protein sequence ID" value="BBM52520.1"/>
    <property type="molecule type" value="Genomic_DNA"/>
</dbReference>
<reference evidence="2 3" key="1">
    <citation type="submission" date="2019-07" db="EMBL/GenBank/DDBJ databases">
        <title>Complete Genome Sequence of Leptotrichia trevisanii Strain JMUB3935.</title>
        <authorList>
            <person name="Watanabe S."/>
            <person name="Cui L."/>
        </authorList>
    </citation>
    <scope>NUCLEOTIDE SEQUENCE [LARGE SCALE GENOMIC DNA]</scope>
    <source>
        <strain evidence="2 3">JMUB3935</strain>
    </source>
</reference>
<evidence type="ECO:0000313" key="2">
    <source>
        <dbReference type="EMBL" id="BBM52520.1"/>
    </source>
</evidence>
<feature type="compositionally biased region" description="Basic and acidic residues" evidence="1">
    <location>
        <begin position="62"/>
        <end position="76"/>
    </location>
</feature>
<accession>A0A510KLC6</accession>
<dbReference type="AlphaFoldDB" id="A0A510KLC6"/>
<protein>
    <submittedName>
        <fullName evidence="2">Uncharacterized protein</fullName>
    </submittedName>
</protein>
<evidence type="ECO:0000313" key="3">
    <source>
        <dbReference type="Proteomes" id="UP000321378"/>
    </source>
</evidence>